<evidence type="ECO:0000259" key="1">
    <source>
        <dbReference type="Pfam" id="PF01909"/>
    </source>
</evidence>
<dbReference type="EMBL" id="CM001436">
    <property type="protein sequence ID" value="EHQ34436.1"/>
    <property type="molecule type" value="Genomic_DNA"/>
</dbReference>
<dbReference type="InParanoid" id="H1Z0G9"/>
<dbReference type="STRING" id="937775.Metlim_0295"/>
<dbReference type="Proteomes" id="UP000005741">
    <property type="component" value="Chromosome"/>
</dbReference>
<name>H1Z0G9_9EURY</name>
<dbReference type="GO" id="GO:0016779">
    <property type="term" value="F:nucleotidyltransferase activity"/>
    <property type="evidence" value="ECO:0007669"/>
    <property type="project" value="InterPro"/>
</dbReference>
<dbReference type="InterPro" id="IPR043519">
    <property type="entry name" value="NT_sf"/>
</dbReference>
<dbReference type="InterPro" id="IPR002934">
    <property type="entry name" value="Polymerase_NTP_transf_dom"/>
</dbReference>
<dbReference type="CDD" id="cd05403">
    <property type="entry name" value="NT_KNTase_like"/>
    <property type="match status" value="1"/>
</dbReference>
<feature type="domain" description="Polymerase nucleotidyl transferase" evidence="1">
    <location>
        <begin position="23"/>
        <end position="101"/>
    </location>
</feature>
<proteinExistence type="predicted"/>
<protein>
    <submittedName>
        <fullName evidence="2">DNA polymerase beta domain protein region</fullName>
    </submittedName>
</protein>
<dbReference type="Pfam" id="PF01909">
    <property type="entry name" value="NTP_transf_2"/>
    <property type="match status" value="1"/>
</dbReference>
<dbReference type="SUPFAM" id="SSF81301">
    <property type="entry name" value="Nucleotidyltransferase"/>
    <property type="match status" value="1"/>
</dbReference>
<keyword evidence="3" id="KW-1185">Reference proteome</keyword>
<sequence length="114" mass="13310">MYQMCRINIEESEGSFESLKLEIKRLAGKIRLRWNVERIILYGSVARGDYNEASDVDLLVVADFKERFHKRPGEIMEMTELPVEAICYTKEEFGEMLKRQNSFVCTILDEGILI</sequence>
<dbReference type="AlphaFoldDB" id="H1Z0G9"/>
<evidence type="ECO:0000313" key="3">
    <source>
        <dbReference type="Proteomes" id="UP000005741"/>
    </source>
</evidence>
<dbReference type="PANTHER" id="PTHR33933:SF1">
    <property type="entry name" value="PROTEIN ADENYLYLTRANSFERASE MNTA-RELATED"/>
    <property type="match status" value="1"/>
</dbReference>
<gene>
    <name evidence="2" type="ORF">Metlim_0295</name>
</gene>
<dbReference type="Gene3D" id="3.30.460.10">
    <property type="entry name" value="Beta Polymerase, domain 2"/>
    <property type="match status" value="1"/>
</dbReference>
<dbReference type="PANTHER" id="PTHR33933">
    <property type="entry name" value="NUCLEOTIDYLTRANSFERASE"/>
    <property type="match status" value="1"/>
</dbReference>
<accession>H1Z0G9</accession>
<evidence type="ECO:0000313" key="2">
    <source>
        <dbReference type="EMBL" id="EHQ34436.1"/>
    </source>
</evidence>
<reference evidence="2 3" key="1">
    <citation type="submission" date="2011-10" db="EMBL/GenBank/DDBJ databases">
        <title>The Improved High-Quality Draft genome of Methanoplanus limicola DSM 2279.</title>
        <authorList>
            <consortium name="US DOE Joint Genome Institute (JGI-PGF)"/>
            <person name="Lucas S."/>
            <person name="Copeland A."/>
            <person name="Lapidus A."/>
            <person name="Glavina del Rio T."/>
            <person name="Dalin E."/>
            <person name="Tice H."/>
            <person name="Bruce D."/>
            <person name="Goodwin L."/>
            <person name="Pitluck S."/>
            <person name="Peters L."/>
            <person name="Mikhailova N."/>
            <person name="Lu M."/>
            <person name="Kyrpides N."/>
            <person name="Mavromatis K."/>
            <person name="Ivanova N."/>
            <person name="Markowitz V."/>
            <person name="Cheng J.-F."/>
            <person name="Hugenholtz P."/>
            <person name="Woyke T."/>
            <person name="Wu D."/>
            <person name="Wirth R."/>
            <person name="Brambilla E.-M."/>
            <person name="Klenk H.-P."/>
            <person name="Eisen J.A."/>
        </authorList>
    </citation>
    <scope>NUCLEOTIDE SEQUENCE [LARGE SCALE GENOMIC DNA]</scope>
    <source>
        <strain evidence="2 3">DSM 2279</strain>
    </source>
</reference>
<dbReference type="HOGENOM" id="CLU_130257_9_0_2"/>
<organism evidence="2 3">
    <name type="scientific">Methanoplanus limicola DSM 2279</name>
    <dbReference type="NCBI Taxonomy" id="937775"/>
    <lineage>
        <taxon>Archaea</taxon>
        <taxon>Methanobacteriati</taxon>
        <taxon>Methanobacteriota</taxon>
        <taxon>Stenosarchaea group</taxon>
        <taxon>Methanomicrobia</taxon>
        <taxon>Methanomicrobiales</taxon>
        <taxon>Methanomicrobiaceae</taxon>
        <taxon>Methanoplanus</taxon>
    </lineage>
</organism>
<dbReference type="InterPro" id="IPR052548">
    <property type="entry name" value="Type_VII_TA_antitoxin"/>
</dbReference>